<evidence type="ECO:0000256" key="7">
    <source>
        <dbReference type="ARBA" id="ARBA00048782"/>
    </source>
</evidence>
<comment type="similarity">
    <text evidence="1">Belongs to the MsrA Met sulfoxide reductase family.</text>
</comment>
<dbReference type="InterPro" id="IPR036509">
    <property type="entry name" value="Met_Sox_Rdtase_MsrA_sf"/>
</dbReference>
<organism evidence="9 10">
    <name type="scientific">Pelagomonas calceolata</name>
    <dbReference type="NCBI Taxonomy" id="35677"/>
    <lineage>
        <taxon>Eukaryota</taxon>
        <taxon>Sar</taxon>
        <taxon>Stramenopiles</taxon>
        <taxon>Ochrophyta</taxon>
        <taxon>Pelagophyceae</taxon>
        <taxon>Pelagomonadales</taxon>
        <taxon>Pelagomonadaceae</taxon>
        <taxon>Pelagomonas</taxon>
    </lineage>
</organism>
<dbReference type="GO" id="GO:0005737">
    <property type="term" value="C:cytoplasm"/>
    <property type="evidence" value="ECO:0007669"/>
    <property type="project" value="TreeGrafter"/>
</dbReference>
<comment type="catalytic activity">
    <reaction evidence="7">
        <text>[thioredoxin]-disulfide + L-methionine + H2O = L-methionine (S)-S-oxide + [thioredoxin]-dithiol</text>
        <dbReference type="Rhea" id="RHEA:19993"/>
        <dbReference type="Rhea" id="RHEA-COMP:10698"/>
        <dbReference type="Rhea" id="RHEA-COMP:10700"/>
        <dbReference type="ChEBI" id="CHEBI:15377"/>
        <dbReference type="ChEBI" id="CHEBI:29950"/>
        <dbReference type="ChEBI" id="CHEBI:50058"/>
        <dbReference type="ChEBI" id="CHEBI:57844"/>
        <dbReference type="ChEBI" id="CHEBI:58772"/>
        <dbReference type="EC" id="1.8.4.11"/>
    </reaction>
</comment>
<keyword evidence="3" id="KW-0560">Oxidoreductase</keyword>
<dbReference type="SUPFAM" id="SSF55068">
    <property type="entry name" value="Peptide methionine sulfoxide reductase"/>
    <property type="match status" value="1"/>
</dbReference>
<dbReference type="GO" id="GO:0008113">
    <property type="term" value="F:peptide-methionine (S)-S-oxide reductase activity"/>
    <property type="evidence" value="ECO:0007669"/>
    <property type="project" value="UniProtKB-EC"/>
</dbReference>
<evidence type="ECO:0000256" key="1">
    <source>
        <dbReference type="ARBA" id="ARBA00005591"/>
    </source>
</evidence>
<evidence type="ECO:0000256" key="2">
    <source>
        <dbReference type="ARBA" id="ARBA00012502"/>
    </source>
</evidence>
<dbReference type="InterPro" id="IPR002569">
    <property type="entry name" value="Met_Sox_Rdtase_MsrA_dom"/>
</dbReference>
<name>A0A8J2X3E3_9STRA</name>
<comment type="catalytic activity">
    <reaction evidence="6">
        <text>L-methionyl-[protein] + [thioredoxin]-disulfide + H2O = L-methionyl-(S)-S-oxide-[protein] + [thioredoxin]-dithiol</text>
        <dbReference type="Rhea" id="RHEA:14217"/>
        <dbReference type="Rhea" id="RHEA-COMP:10698"/>
        <dbReference type="Rhea" id="RHEA-COMP:10700"/>
        <dbReference type="Rhea" id="RHEA-COMP:12313"/>
        <dbReference type="Rhea" id="RHEA-COMP:12315"/>
        <dbReference type="ChEBI" id="CHEBI:15377"/>
        <dbReference type="ChEBI" id="CHEBI:16044"/>
        <dbReference type="ChEBI" id="CHEBI:29950"/>
        <dbReference type="ChEBI" id="CHEBI:44120"/>
        <dbReference type="ChEBI" id="CHEBI:50058"/>
        <dbReference type="EC" id="1.8.4.11"/>
    </reaction>
</comment>
<dbReference type="Pfam" id="PF01625">
    <property type="entry name" value="PMSR"/>
    <property type="match status" value="1"/>
</dbReference>
<accession>A0A8J2X3E3</accession>
<dbReference type="PANTHER" id="PTHR42799:SF2">
    <property type="entry name" value="MITOCHONDRIAL PEPTIDE METHIONINE SULFOXIDE REDUCTASE"/>
    <property type="match status" value="1"/>
</dbReference>
<proteinExistence type="inferred from homology"/>
<dbReference type="OrthoDB" id="10266712at2759"/>
<dbReference type="EMBL" id="CAKKNE010000005">
    <property type="protein sequence ID" value="CAH0377346.1"/>
    <property type="molecule type" value="Genomic_DNA"/>
</dbReference>
<feature type="domain" description="Peptide methionine sulphoxide reductase MsrA" evidence="8">
    <location>
        <begin position="98"/>
        <end position="218"/>
    </location>
</feature>
<evidence type="ECO:0000313" key="9">
    <source>
        <dbReference type="EMBL" id="CAH0377346.1"/>
    </source>
</evidence>
<sequence>MRCRRFTAILATVHTMRVHAMRLHALRHETARRRFILNTASLLPASLLPAAITPAPARAADEKSAVFSGGAACYLQPFFDEIRYKGVTRTEVGRVDDAANTRALRVFYNPDKCSYKALLGVYWRHVDPTRATQFPLDASEEGDAHQHDRRAGDAFRTVIWVADAEERKLAEQSRKVMESAEVYGKNRKFLTEILDEKPFTPTPEDGQDLYTADAKAYEKAIKKSGRAKFFEKTYEPVTTTACEERTCGYVYFPCSAENGCMGIVSGRW</sequence>
<dbReference type="PANTHER" id="PTHR42799">
    <property type="entry name" value="MITOCHONDRIAL PEPTIDE METHIONINE SULFOXIDE REDUCTASE"/>
    <property type="match status" value="1"/>
</dbReference>
<protein>
    <recommendedName>
        <fullName evidence="2">peptide-methionine (S)-S-oxide reductase</fullName>
        <ecNumber evidence="2">1.8.4.11</ecNumber>
    </recommendedName>
    <alternativeName>
        <fullName evidence="5">Peptide-methionine (S)-S-oxide reductase</fullName>
    </alternativeName>
    <alternativeName>
        <fullName evidence="4">Protein-methionine-S-oxide reductase</fullName>
    </alternativeName>
</protein>
<dbReference type="Gene3D" id="3.30.1060.10">
    <property type="entry name" value="Peptide methionine sulphoxide reductase MsrA"/>
    <property type="match status" value="1"/>
</dbReference>
<dbReference type="Proteomes" id="UP000789595">
    <property type="component" value="Unassembled WGS sequence"/>
</dbReference>
<dbReference type="GO" id="GO:0034599">
    <property type="term" value="P:cellular response to oxidative stress"/>
    <property type="evidence" value="ECO:0007669"/>
    <property type="project" value="TreeGrafter"/>
</dbReference>
<dbReference type="EC" id="1.8.4.11" evidence="2"/>
<gene>
    <name evidence="9" type="ORF">PECAL_5P19100</name>
</gene>
<evidence type="ECO:0000256" key="4">
    <source>
        <dbReference type="ARBA" id="ARBA00030273"/>
    </source>
</evidence>
<keyword evidence="10" id="KW-1185">Reference proteome</keyword>
<reference evidence="9" key="1">
    <citation type="submission" date="2021-11" db="EMBL/GenBank/DDBJ databases">
        <authorList>
            <consortium name="Genoscope - CEA"/>
            <person name="William W."/>
        </authorList>
    </citation>
    <scope>NUCLEOTIDE SEQUENCE</scope>
</reference>
<comment type="caution">
    <text evidence="9">The sequence shown here is derived from an EMBL/GenBank/DDBJ whole genome shotgun (WGS) entry which is preliminary data.</text>
</comment>
<evidence type="ECO:0000256" key="3">
    <source>
        <dbReference type="ARBA" id="ARBA00023002"/>
    </source>
</evidence>
<evidence type="ECO:0000259" key="8">
    <source>
        <dbReference type="Pfam" id="PF01625"/>
    </source>
</evidence>
<evidence type="ECO:0000256" key="6">
    <source>
        <dbReference type="ARBA" id="ARBA00047806"/>
    </source>
</evidence>
<dbReference type="AlphaFoldDB" id="A0A8J2X3E3"/>
<evidence type="ECO:0000313" key="10">
    <source>
        <dbReference type="Proteomes" id="UP000789595"/>
    </source>
</evidence>
<dbReference type="InterPro" id="IPR050162">
    <property type="entry name" value="MsrA_MetSO_reductase"/>
</dbReference>
<evidence type="ECO:0000256" key="5">
    <source>
        <dbReference type="ARBA" id="ARBA00030643"/>
    </source>
</evidence>